<keyword evidence="1" id="KW-1133">Transmembrane helix</keyword>
<dbReference type="Proteomes" id="UP000278085">
    <property type="component" value="Unassembled WGS sequence"/>
</dbReference>
<evidence type="ECO:0000313" key="3">
    <source>
        <dbReference type="Proteomes" id="UP000278085"/>
    </source>
</evidence>
<organism evidence="2 3">
    <name type="scientific">Massilia atriviolacea</name>
    <dbReference type="NCBI Taxonomy" id="2495579"/>
    <lineage>
        <taxon>Bacteria</taxon>
        <taxon>Pseudomonadati</taxon>
        <taxon>Pseudomonadota</taxon>
        <taxon>Betaproteobacteria</taxon>
        <taxon>Burkholderiales</taxon>
        <taxon>Oxalobacteraceae</taxon>
        <taxon>Telluria group</taxon>
        <taxon>Massilia</taxon>
    </lineage>
</organism>
<feature type="transmembrane region" description="Helical" evidence="1">
    <location>
        <begin position="15"/>
        <end position="32"/>
    </location>
</feature>
<protein>
    <submittedName>
        <fullName evidence="2">Uncharacterized protein</fullName>
    </submittedName>
</protein>
<dbReference type="OrthoDB" id="8704084at2"/>
<gene>
    <name evidence="2" type="ORF">EJB06_04065</name>
</gene>
<keyword evidence="1" id="KW-0472">Membrane</keyword>
<dbReference type="AlphaFoldDB" id="A0A430HSV2"/>
<accession>A0A430HSV2</accession>
<comment type="caution">
    <text evidence="2">The sequence shown here is derived from an EMBL/GenBank/DDBJ whole genome shotgun (WGS) entry which is preliminary data.</text>
</comment>
<evidence type="ECO:0000256" key="1">
    <source>
        <dbReference type="SAM" id="Phobius"/>
    </source>
</evidence>
<feature type="transmembrane region" description="Helical" evidence="1">
    <location>
        <begin position="72"/>
        <end position="94"/>
    </location>
</feature>
<name>A0A430HSV2_9BURK</name>
<keyword evidence="1" id="KW-0812">Transmembrane</keyword>
<reference evidence="2 3" key="1">
    <citation type="submission" date="2018-12" db="EMBL/GenBank/DDBJ databases">
        <authorList>
            <person name="Yang E."/>
        </authorList>
    </citation>
    <scope>NUCLEOTIDE SEQUENCE [LARGE SCALE GENOMIC DNA]</scope>
    <source>
        <strain evidence="2 3">SOD</strain>
    </source>
</reference>
<proteinExistence type="predicted"/>
<sequence>MVFPGAGQYYLGRRARACLFIVPALVAAVYFFKQAMDSASLMVDEVLRGALPADPVLIAERLHQQGEMASPLMNIAAGVMLLCWLGSVLDAWLLGRSMARTAKEAR</sequence>
<keyword evidence="3" id="KW-1185">Reference proteome</keyword>
<dbReference type="EMBL" id="RXLQ01000002">
    <property type="protein sequence ID" value="RSZ60559.1"/>
    <property type="molecule type" value="Genomic_DNA"/>
</dbReference>
<evidence type="ECO:0000313" key="2">
    <source>
        <dbReference type="EMBL" id="RSZ60559.1"/>
    </source>
</evidence>